<sequence>MSTNRMLEGSCLCGAVTYEVEDAFRYALNCHCTDCRKATGAAFKPIAGIEAEKLSITSGADTVLRYGGDGPEDSYDIHCGKCGSLLYSIVQKGTRANVSLGTLTDTPSIRPTMHIFVGSKAPWYEITDDLPQYERFP</sequence>
<feature type="domain" description="CENP-V/GFA" evidence="5">
    <location>
        <begin position="7"/>
        <end position="125"/>
    </location>
</feature>
<accession>A0ABY6IT86</accession>
<evidence type="ECO:0000313" key="6">
    <source>
        <dbReference type="EMBL" id="UYQ73847.1"/>
    </source>
</evidence>
<dbReference type="PANTHER" id="PTHR33337">
    <property type="entry name" value="GFA DOMAIN-CONTAINING PROTEIN"/>
    <property type="match status" value="1"/>
</dbReference>
<evidence type="ECO:0000259" key="5">
    <source>
        <dbReference type="PROSITE" id="PS51891"/>
    </source>
</evidence>
<protein>
    <submittedName>
        <fullName evidence="6">GFA family protein</fullName>
    </submittedName>
</protein>
<dbReference type="PROSITE" id="PS51891">
    <property type="entry name" value="CENP_V_GFA"/>
    <property type="match status" value="1"/>
</dbReference>
<name>A0ABY6IT86_9HYPH</name>
<organism evidence="6 7">
    <name type="scientific">Pelagibacterium flavum</name>
    <dbReference type="NCBI Taxonomy" id="2984530"/>
    <lineage>
        <taxon>Bacteria</taxon>
        <taxon>Pseudomonadati</taxon>
        <taxon>Pseudomonadota</taxon>
        <taxon>Alphaproteobacteria</taxon>
        <taxon>Hyphomicrobiales</taxon>
        <taxon>Devosiaceae</taxon>
        <taxon>Pelagibacterium</taxon>
    </lineage>
</organism>
<keyword evidence="4" id="KW-0456">Lyase</keyword>
<dbReference type="EMBL" id="CP107716">
    <property type="protein sequence ID" value="UYQ73847.1"/>
    <property type="molecule type" value="Genomic_DNA"/>
</dbReference>
<proteinExistence type="inferred from homology"/>
<evidence type="ECO:0000256" key="4">
    <source>
        <dbReference type="ARBA" id="ARBA00023239"/>
    </source>
</evidence>
<dbReference type="InterPro" id="IPR011057">
    <property type="entry name" value="Mss4-like_sf"/>
</dbReference>
<keyword evidence="3" id="KW-0862">Zinc</keyword>
<keyword evidence="2" id="KW-0479">Metal-binding</keyword>
<dbReference type="Gene3D" id="3.90.1590.10">
    <property type="entry name" value="glutathione-dependent formaldehyde- activating enzyme (gfa)"/>
    <property type="match status" value="1"/>
</dbReference>
<evidence type="ECO:0000256" key="2">
    <source>
        <dbReference type="ARBA" id="ARBA00022723"/>
    </source>
</evidence>
<keyword evidence="7" id="KW-1185">Reference proteome</keyword>
<evidence type="ECO:0000313" key="7">
    <source>
        <dbReference type="Proteomes" id="UP001163882"/>
    </source>
</evidence>
<dbReference type="RefSeq" id="WP_264227404.1">
    <property type="nucleotide sequence ID" value="NZ_CP107716.1"/>
</dbReference>
<gene>
    <name evidence="6" type="ORF">OF122_08840</name>
</gene>
<comment type="similarity">
    <text evidence="1">Belongs to the Gfa family.</text>
</comment>
<dbReference type="Proteomes" id="UP001163882">
    <property type="component" value="Chromosome"/>
</dbReference>
<evidence type="ECO:0000256" key="1">
    <source>
        <dbReference type="ARBA" id="ARBA00005495"/>
    </source>
</evidence>
<dbReference type="Pfam" id="PF04828">
    <property type="entry name" value="GFA"/>
    <property type="match status" value="1"/>
</dbReference>
<dbReference type="SUPFAM" id="SSF51316">
    <property type="entry name" value="Mss4-like"/>
    <property type="match status" value="1"/>
</dbReference>
<dbReference type="InterPro" id="IPR006913">
    <property type="entry name" value="CENP-V/GFA"/>
</dbReference>
<dbReference type="PANTHER" id="PTHR33337:SF40">
    <property type="entry name" value="CENP-V_GFA DOMAIN-CONTAINING PROTEIN-RELATED"/>
    <property type="match status" value="1"/>
</dbReference>
<evidence type="ECO:0000256" key="3">
    <source>
        <dbReference type="ARBA" id="ARBA00022833"/>
    </source>
</evidence>
<reference evidence="6" key="1">
    <citation type="submission" date="2022-10" db="EMBL/GenBank/DDBJ databases">
        <title>YIM 151497 complete genome.</title>
        <authorList>
            <person name="Chen X."/>
        </authorList>
    </citation>
    <scope>NUCLEOTIDE SEQUENCE</scope>
    <source>
        <strain evidence="6">YIM 151497</strain>
    </source>
</reference>